<sequence length="159" mass="17499">TTQNKNLEVQNLNISSADIPQSNEIPHSTLTHQEKEVVPGISPQNPQDVSSTKNEETCQPLAPIVTKDLNENQMPFPTTSKNFGYQISTSLMEQLGLSLPEPNHIPTTVMYDQAKALQAKVINARKELGCLSINDVLEKHAGNKSSQLRKLGGIHYSLI</sequence>
<proteinExistence type="predicted"/>
<name>A0ABD2YA40_9GENT</name>
<feature type="non-terminal residue" evidence="1">
    <location>
        <position position="1"/>
    </location>
</feature>
<dbReference type="AlphaFoldDB" id="A0ABD2YA40"/>
<evidence type="ECO:0000313" key="1">
    <source>
        <dbReference type="EMBL" id="KAL3502690.1"/>
    </source>
</evidence>
<organism evidence="1 2">
    <name type="scientific">Cinchona calisaya</name>
    <dbReference type="NCBI Taxonomy" id="153742"/>
    <lineage>
        <taxon>Eukaryota</taxon>
        <taxon>Viridiplantae</taxon>
        <taxon>Streptophyta</taxon>
        <taxon>Embryophyta</taxon>
        <taxon>Tracheophyta</taxon>
        <taxon>Spermatophyta</taxon>
        <taxon>Magnoliopsida</taxon>
        <taxon>eudicotyledons</taxon>
        <taxon>Gunneridae</taxon>
        <taxon>Pentapetalae</taxon>
        <taxon>asterids</taxon>
        <taxon>lamiids</taxon>
        <taxon>Gentianales</taxon>
        <taxon>Rubiaceae</taxon>
        <taxon>Cinchonoideae</taxon>
        <taxon>Cinchoneae</taxon>
        <taxon>Cinchona</taxon>
    </lineage>
</organism>
<keyword evidence="2" id="KW-1185">Reference proteome</keyword>
<protein>
    <submittedName>
        <fullName evidence="1">Uncharacterized protein</fullName>
    </submittedName>
</protein>
<evidence type="ECO:0000313" key="2">
    <source>
        <dbReference type="Proteomes" id="UP001630127"/>
    </source>
</evidence>
<reference evidence="1 2" key="1">
    <citation type="submission" date="2024-11" db="EMBL/GenBank/DDBJ databases">
        <title>A near-complete genome assembly of Cinchona calisaya.</title>
        <authorList>
            <person name="Lian D.C."/>
            <person name="Zhao X.W."/>
            <person name="Wei L."/>
        </authorList>
    </citation>
    <scope>NUCLEOTIDE SEQUENCE [LARGE SCALE GENOMIC DNA]</scope>
    <source>
        <tissue evidence="1">Nenye</tissue>
    </source>
</reference>
<accession>A0ABD2YA40</accession>
<dbReference type="EMBL" id="JBJUIK010000015">
    <property type="protein sequence ID" value="KAL3502690.1"/>
    <property type="molecule type" value="Genomic_DNA"/>
</dbReference>
<dbReference type="Proteomes" id="UP001630127">
    <property type="component" value="Unassembled WGS sequence"/>
</dbReference>
<gene>
    <name evidence="1" type="ORF">ACH5RR_037139</name>
</gene>
<comment type="caution">
    <text evidence="1">The sequence shown here is derived from an EMBL/GenBank/DDBJ whole genome shotgun (WGS) entry which is preliminary data.</text>
</comment>